<organism evidence="2">
    <name type="scientific">uncultured Blastococcus sp</name>
    <dbReference type="NCBI Taxonomy" id="217144"/>
    <lineage>
        <taxon>Bacteria</taxon>
        <taxon>Bacillati</taxon>
        <taxon>Actinomycetota</taxon>
        <taxon>Actinomycetes</taxon>
        <taxon>Geodermatophilales</taxon>
        <taxon>Geodermatophilaceae</taxon>
        <taxon>Blastococcus</taxon>
        <taxon>environmental samples</taxon>
    </lineage>
</organism>
<feature type="non-terminal residue" evidence="2">
    <location>
        <position position="43"/>
    </location>
</feature>
<evidence type="ECO:0000256" key="1">
    <source>
        <dbReference type="SAM" id="MobiDB-lite"/>
    </source>
</evidence>
<dbReference type="AlphaFoldDB" id="A0A6J4HKV6"/>
<name>A0A6J4HKV6_9ACTN</name>
<sequence>ECRLPRSAAARRAPCRRRGLLPRAPAPAAGGRGPGRAGDDGAA</sequence>
<feature type="region of interest" description="Disordered" evidence="1">
    <location>
        <begin position="1"/>
        <end position="43"/>
    </location>
</feature>
<dbReference type="EMBL" id="CADCTN010000056">
    <property type="protein sequence ID" value="CAA9227317.1"/>
    <property type="molecule type" value="Genomic_DNA"/>
</dbReference>
<proteinExistence type="predicted"/>
<feature type="compositionally biased region" description="Low complexity" evidence="1">
    <location>
        <begin position="1"/>
        <end position="12"/>
    </location>
</feature>
<reference evidence="2" key="1">
    <citation type="submission" date="2020-02" db="EMBL/GenBank/DDBJ databases">
        <authorList>
            <person name="Meier V. D."/>
        </authorList>
    </citation>
    <scope>NUCLEOTIDE SEQUENCE</scope>
    <source>
        <strain evidence="2">AVDCRST_MAG52</strain>
    </source>
</reference>
<feature type="non-terminal residue" evidence="2">
    <location>
        <position position="1"/>
    </location>
</feature>
<evidence type="ECO:0000313" key="2">
    <source>
        <dbReference type="EMBL" id="CAA9227317.1"/>
    </source>
</evidence>
<accession>A0A6J4HKV6</accession>
<protein>
    <submittedName>
        <fullName evidence="2">Uncharacterized protein</fullName>
    </submittedName>
</protein>
<gene>
    <name evidence="2" type="ORF">AVDCRST_MAG52-802</name>
</gene>